<protein>
    <submittedName>
        <fullName evidence="1">Uncharacterized protein</fullName>
    </submittedName>
</protein>
<keyword evidence="2" id="KW-1185">Reference proteome</keyword>
<evidence type="ECO:0000313" key="1">
    <source>
        <dbReference type="EMBL" id="KAK9961107.1"/>
    </source>
</evidence>
<organism evidence="1 2">
    <name type="scientific">Culter alburnus</name>
    <name type="common">Topmouth culter</name>
    <dbReference type="NCBI Taxonomy" id="194366"/>
    <lineage>
        <taxon>Eukaryota</taxon>
        <taxon>Metazoa</taxon>
        <taxon>Chordata</taxon>
        <taxon>Craniata</taxon>
        <taxon>Vertebrata</taxon>
        <taxon>Euteleostomi</taxon>
        <taxon>Actinopterygii</taxon>
        <taxon>Neopterygii</taxon>
        <taxon>Teleostei</taxon>
        <taxon>Ostariophysi</taxon>
        <taxon>Cypriniformes</taxon>
        <taxon>Xenocyprididae</taxon>
        <taxon>Xenocypridinae</taxon>
        <taxon>Culter</taxon>
    </lineage>
</organism>
<name>A0AAW1ZJJ6_CULAL</name>
<sequence length="309" mass="35948">MKRRNNRDVTETYFEGQHLSLSDLKEKPNIENGYLYKNNIPAYPESVEFHVQKVSHVTGEQGLRGIFLDSGFRQPLELVASDQHHFLWWDLSVTSDDISSAEEHFLTSLFPRRKIHNQSPILEHFTSSKAFKKESSYGNFRFTFSFKELLFHYGRQFCGGQSPVLRVYETVLYRREILYKVLVHPPDINLYDHYPRLPGQEDGVCGYYGGAMWWRCQAPSETYKLKLEVNKLNCSVHVSPHREEYYMWDHVCAAFHMEPGQVLHVDRNKLLKSVNACEMSQPYLLRAPESPLSLNEAEHVLANLKASMG</sequence>
<gene>
    <name evidence="1" type="ORF">ABG768_008918</name>
</gene>
<comment type="caution">
    <text evidence="1">The sequence shown here is derived from an EMBL/GenBank/DDBJ whole genome shotgun (WGS) entry which is preliminary data.</text>
</comment>
<reference evidence="1 2" key="1">
    <citation type="submission" date="2024-05" db="EMBL/GenBank/DDBJ databases">
        <title>A high-quality chromosomal-level genome assembly of Topmouth culter (Culter alburnus).</title>
        <authorList>
            <person name="Zhao H."/>
        </authorList>
    </citation>
    <scope>NUCLEOTIDE SEQUENCE [LARGE SCALE GENOMIC DNA]</scope>
    <source>
        <strain evidence="1">CATC2023</strain>
        <tissue evidence="1">Muscle</tissue>
    </source>
</reference>
<dbReference type="EMBL" id="JAWDJR010000016">
    <property type="protein sequence ID" value="KAK9961107.1"/>
    <property type="molecule type" value="Genomic_DNA"/>
</dbReference>
<dbReference type="AlphaFoldDB" id="A0AAW1ZJJ6"/>
<accession>A0AAW1ZJJ6</accession>
<dbReference type="Proteomes" id="UP001479290">
    <property type="component" value="Unassembled WGS sequence"/>
</dbReference>
<proteinExistence type="predicted"/>
<evidence type="ECO:0000313" key="2">
    <source>
        <dbReference type="Proteomes" id="UP001479290"/>
    </source>
</evidence>